<feature type="region of interest" description="Disordered" evidence="1">
    <location>
        <begin position="268"/>
        <end position="290"/>
    </location>
</feature>
<gene>
    <name evidence="2" type="ORF">AB5J58_24445</name>
</gene>
<protein>
    <submittedName>
        <fullName evidence="2">Uncharacterized protein</fullName>
    </submittedName>
</protein>
<dbReference type="RefSeq" id="WP_369189084.1">
    <property type="nucleotide sequence ID" value="NZ_CP163431.1"/>
</dbReference>
<proteinExistence type="predicted"/>
<dbReference type="AlphaFoldDB" id="A0AB39MAD2"/>
<name>A0AB39MAD2_9ACTN</name>
<evidence type="ECO:0000256" key="1">
    <source>
        <dbReference type="SAM" id="MobiDB-lite"/>
    </source>
</evidence>
<dbReference type="Pfam" id="PF25746">
    <property type="entry name" value="Phage_Repressor_c"/>
    <property type="match status" value="1"/>
</dbReference>
<dbReference type="EMBL" id="CP163431">
    <property type="protein sequence ID" value="XDQ03103.1"/>
    <property type="molecule type" value="Genomic_DNA"/>
</dbReference>
<reference evidence="2" key="1">
    <citation type="submission" date="2024-07" db="EMBL/GenBank/DDBJ databases">
        <authorList>
            <person name="Yu S.T."/>
        </authorList>
    </citation>
    <scope>NUCLEOTIDE SEQUENCE</scope>
    <source>
        <strain evidence="2">R08</strain>
    </source>
</reference>
<organism evidence="2">
    <name type="scientific">Streptomyces sp. R08</name>
    <dbReference type="NCBI Taxonomy" id="3238624"/>
    <lineage>
        <taxon>Bacteria</taxon>
        <taxon>Bacillati</taxon>
        <taxon>Actinomycetota</taxon>
        <taxon>Actinomycetes</taxon>
        <taxon>Kitasatosporales</taxon>
        <taxon>Streptomycetaceae</taxon>
        <taxon>Streptomyces</taxon>
    </lineage>
</organism>
<sequence>MSVSDIQRWIDVAPASRGFCVIGKGKSAHISRGNDESLCGKLMVADGSRYIDSAETLDYNPCRSCFKIMERESAELEEGAPVAAKLKLSEVRGDVPVGSATGSNGTVHAIKDVDENGRNVAYCPTKMKTPIRRWGAAMDQNPNLDLCAGCSKVVPTGPVQVTATNVEIPGLGRTVAAKVITPVDADTTTEKTEKDTMAAKTTMDKAAQDKAAEQIRADIERLPSLIAEGKDDSAKELTEAISKAIPTITGTGAAAIKAKLRAEATKAEKDAKKAKADKDKADKPASKEVEVKGTQDFMKAEGVPDRITAAAEKVKEVAAQKFARGKEVAEAIFDIRTHILDKDEDPDLTARSDQAKKAATKVYDTVLEGLPEEGTNETADIIREAIGDIKKDVRNAMTDVVVGYVRALDQDTPETLEERKRFTKALEAHPGLKPSEAIIKYYEEAGKALPTQTRAEIAKATREKKAIERKKVEEAVKAGELSEEEAAATLSGGDEEKTPKEIRAAFVKRMTNSFKKQVKEIRAIESAEEQEEALDELTSLISALRKELKA</sequence>
<accession>A0AB39MAD2</accession>
<dbReference type="InterPro" id="IPR058005">
    <property type="entry name" value="Repressor_C"/>
</dbReference>
<evidence type="ECO:0000313" key="2">
    <source>
        <dbReference type="EMBL" id="XDQ03103.1"/>
    </source>
</evidence>